<evidence type="ECO:0000313" key="2">
    <source>
        <dbReference type="EMBL" id="TLP76171.1"/>
    </source>
</evidence>
<sequence length="112" mass="11991">MSSLRRLSGLLLLPLCNLALADEPTPVESCLAMAIGKVAADPQLQERWQQTWIEPGSIREEAYEGSVDGQPASKRLVAQLRRGEQSDGEFVCLLGGDGKALSVSHSDDAGAR</sequence>
<feature type="chain" id="PRO_5024302165" description="Ig-like domain-containing protein" evidence="1">
    <location>
        <begin position="22"/>
        <end position="112"/>
    </location>
</feature>
<dbReference type="Proteomes" id="UP000307510">
    <property type="component" value="Unassembled WGS sequence"/>
</dbReference>
<evidence type="ECO:0008006" key="4">
    <source>
        <dbReference type="Google" id="ProtNLM"/>
    </source>
</evidence>
<gene>
    <name evidence="2" type="ORF">FEA48_07170</name>
</gene>
<reference evidence="3" key="2">
    <citation type="submission" date="2019-06" db="EMBL/GenBank/DDBJ databases">
        <title>AzeR, a transcriptional regulator that responds to azelaic acid in Pseudomonas nitroreducens.</title>
        <authorList>
            <person name="Bez C."/>
            <person name="Javvadi S.G."/>
            <person name="Bertani I."/>
            <person name="Devescovi G."/>
            <person name="Studholme D.J."/>
            <person name="Geller A."/>
            <person name="Levy A."/>
            <person name="Venturi V."/>
        </authorList>
    </citation>
    <scope>NUCLEOTIDE SEQUENCE [LARGE SCALE GENOMIC DNA]</scope>
    <source>
        <strain evidence="3">DSM 9128</strain>
    </source>
</reference>
<proteinExistence type="predicted"/>
<keyword evidence="1" id="KW-0732">Signal</keyword>
<dbReference type="EMBL" id="VASG01000002">
    <property type="protein sequence ID" value="TLP76171.1"/>
    <property type="molecule type" value="Genomic_DNA"/>
</dbReference>
<accession>A0A5R9ABW8</accession>
<evidence type="ECO:0000313" key="3">
    <source>
        <dbReference type="Proteomes" id="UP000307510"/>
    </source>
</evidence>
<reference evidence="2 3" key="1">
    <citation type="submission" date="2019-05" db="EMBL/GenBank/DDBJ databases">
        <authorList>
            <person name="Moore K."/>
            <person name="O'Neill P."/>
            <person name="Farbos A."/>
            <person name="Studholme D.J."/>
        </authorList>
    </citation>
    <scope>NUCLEOTIDE SEQUENCE [LARGE SCALE GENOMIC DNA]</scope>
    <source>
        <strain evidence="2 3">DSM 9128</strain>
    </source>
</reference>
<organism evidence="2 3">
    <name type="scientific">Pseudomonas nitroreducens</name>
    <dbReference type="NCBI Taxonomy" id="46680"/>
    <lineage>
        <taxon>Bacteria</taxon>
        <taxon>Pseudomonadati</taxon>
        <taxon>Pseudomonadota</taxon>
        <taxon>Gammaproteobacteria</taxon>
        <taxon>Pseudomonadales</taxon>
        <taxon>Pseudomonadaceae</taxon>
        <taxon>Pseudomonas</taxon>
    </lineage>
</organism>
<feature type="signal peptide" evidence="1">
    <location>
        <begin position="1"/>
        <end position="21"/>
    </location>
</feature>
<dbReference type="AlphaFoldDB" id="A0A5R9ABW8"/>
<comment type="caution">
    <text evidence="2">The sequence shown here is derived from an EMBL/GenBank/DDBJ whole genome shotgun (WGS) entry which is preliminary data.</text>
</comment>
<dbReference type="RefSeq" id="WP_138213168.1">
    <property type="nucleotide sequence ID" value="NZ_VASG01000002.1"/>
</dbReference>
<protein>
    <recommendedName>
        <fullName evidence="4">Ig-like domain-containing protein</fullName>
    </recommendedName>
</protein>
<name>A0A5R9ABW8_PSENT</name>
<evidence type="ECO:0000256" key="1">
    <source>
        <dbReference type="SAM" id="SignalP"/>
    </source>
</evidence>